<dbReference type="AlphaFoldDB" id="M6VJ13"/>
<protein>
    <submittedName>
        <fullName evidence="1">Uncharacterized protein</fullName>
    </submittedName>
</protein>
<proteinExistence type="predicted"/>
<evidence type="ECO:0000313" key="2">
    <source>
        <dbReference type="Proteomes" id="UP000012112"/>
    </source>
</evidence>
<organism evidence="1 2">
    <name type="scientific">Leptospira noguchii</name>
    <dbReference type="NCBI Taxonomy" id="28182"/>
    <lineage>
        <taxon>Bacteria</taxon>
        <taxon>Pseudomonadati</taxon>
        <taxon>Spirochaetota</taxon>
        <taxon>Spirochaetia</taxon>
        <taxon>Leptospirales</taxon>
        <taxon>Leptospiraceae</taxon>
        <taxon>Leptospira</taxon>
    </lineage>
</organism>
<evidence type="ECO:0000313" key="1">
    <source>
        <dbReference type="EMBL" id="EMO55001.1"/>
    </source>
</evidence>
<accession>M6VJ13</accession>
<dbReference type="EMBL" id="AKWD02000016">
    <property type="protein sequence ID" value="EMO55001.1"/>
    <property type="molecule type" value="Genomic_DNA"/>
</dbReference>
<sequence length="40" mass="4590">MVIDSKNSNERFKPIKNKCINSSGIFFQIQSISEKLGKIF</sequence>
<name>M6VJ13_9LEPT</name>
<reference evidence="1 2" key="1">
    <citation type="submission" date="2013-01" db="EMBL/GenBank/DDBJ databases">
        <authorList>
            <person name="Harkins D.M."/>
            <person name="Durkin A.S."/>
            <person name="Brinkac L.M."/>
            <person name="Haft D.H."/>
            <person name="Selengut J.D."/>
            <person name="Sanka R."/>
            <person name="DePew J."/>
            <person name="Purushe J."/>
            <person name="Matthias M.A."/>
            <person name="Vinetz J.M."/>
            <person name="Sutton G.G."/>
            <person name="Nierman W.C."/>
            <person name="Fouts D.E."/>
        </authorList>
    </citation>
    <scope>NUCLEOTIDE SEQUENCE [LARGE SCALE GENOMIC DNA]</scope>
    <source>
        <strain evidence="1 2">HAI1536</strain>
    </source>
</reference>
<comment type="caution">
    <text evidence="1">The sequence shown here is derived from an EMBL/GenBank/DDBJ whole genome shotgun (WGS) entry which is preliminary data.</text>
</comment>
<gene>
    <name evidence="1" type="ORF">LEP1GSC172_2409</name>
</gene>
<dbReference type="Proteomes" id="UP000012112">
    <property type="component" value="Unassembled WGS sequence"/>
</dbReference>